<evidence type="ECO:0000313" key="1">
    <source>
        <dbReference type="EMBL" id="GBL86836.1"/>
    </source>
</evidence>
<keyword evidence="2" id="KW-1185">Reference proteome</keyword>
<proteinExistence type="predicted"/>
<sequence length="434" mass="50112">MVTDQIKRRVPADIQDHFIDEWSNIISANELCKKIDAYEEVWGKSVLRKKDQYGKRTEAGLRTKTTSEMKAEYGDKWKSQGLSQGIHRRMDRAEDVLERRRKPQCYECGSFQHLRPQCPKLKKKTEPLARVNHVGGVKEDEFLLPFTSTGLVNGVKMSILRDTGASIDIICRKYITPEMLTAQLEIAHDEKSDEDLLLESQASFPPPAIVEHAALSLIKIDSETFGSSQRSCPDLQLLFAKAREAPSNSKENFALEKDLLFKKSCDKVGQERLLLVVPAEFRKNMKTMIHEGTSAHLGITKTKYREIKSEKDFYLRATIEDLREFPEETELQVDSKLPRNALQELILKEDKVYAFGRIPRIIDDRQEMERGKREWEESMEKLKFEREKGSKQLNLVIKAESDVRKIGVQLQRQLSKQQNNAYEVKHLLTDQKTC</sequence>
<gene>
    <name evidence="1" type="ORF">AVEN_96065_1</name>
</gene>
<dbReference type="PANTHER" id="PTHR46888">
    <property type="entry name" value="ZINC KNUCKLE DOMAINCONTAINING PROTEIN-RELATED"/>
    <property type="match status" value="1"/>
</dbReference>
<reference evidence="1 2" key="1">
    <citation type="journal article" date="2019" name="Sci. Rep.">
        <title>Orb-weaving spider Araneus ventricosus genome elucidates the spidroin gene catalogue.</title>
        <authorList>
            <person name="Kono N."/>
            <person name="Nakamura H."/>
            <person name="Ohtoshi R."/>
            <person name="Moran D.A.P."/>
            <person name="Shinohara A."/>
            <person name="Yoshida Y."/>
            <person name="Fujiwara M."/>
            <person name="Mori M."/>
            <person name="Tomita M."/>
            <person name="Arakawa K."/>
        </authorList>
    </citation>
    <scope>NUCLEOTIDE SEQUENCE [LARGE SCALE GENOMIC DNA]</scope>
</reference>
<dbReference type="PANTHER" id="PTHR46888:SF1">
    <property type="entry name" value="RIBONUCLEASE H"/>
    <property type="match status" value="1"/>
</dbReference>
<dbReference type="AlphaFoldDB" id="A0A4Y2B6A2"/>
<accession>A0A4Y2B6A2</accession>
<name>A0A4Y2B6A2_ARAVE</name>
<evidence type="ECO:0008006" key="3">
    <source>
        <dbReference type="Google" id="ProtNLM"/>
    </source>
</evidence>
<comment type="caution">
    <text evidence="1">The sequence shown here is derived from an EMBL/GenBank/DDBJ whole genome shotgun (WGS) entry which is preliminary data.</text>
</comment>
<protein>
    <recommendedName>
        <fullName evidence="3">CCHC-type domain-containing protein</fullName>
    </recommendedName>
</protein>
<dbReference type="Proteomes" id="UP000499080">
    <property type="component" value="Unassembled WGS sequence"/>
</dbReference>
<dbReference type="EMBL" id="BGPR01000050">
    <property type="protein sequence ID" value="GBL86836.1"/>
    <property type="molecule type" value="Genomic_DNA"/>
</dbReference>
<organism evidence="1 2">
    <name type="scientific">Araneus ventricosus</name>
    <name type="common">Orbweaver spider</name>
    <name type="synonym">Epeira ventricosa</name>
    <dbReference type="NCBI Taxonomy" id="182803"/>
    <lineage>
        <taxon>Eukaryota</taxon>
        <taxon>Metazoa</taxon>
        <taxon>Ecdysozoa</taxon>
        <taxon>Arthropoda</taxon>
        <taxon>Chelicerata</taxon>
        <taxon>Arachnida</taxon>
        <taxon>Araneae</taxon>
        <taxon>Araneomorphae</taxon>
        <taxon>Entelegynae</taxon>
        <taxon>Araneoidea</taxon>
        <taxon>Araneidae</taxon>
        <taxon>Araneus</taxon>
    </lineage>
</organism>
<evidence type="ECO:0000313" key="2">
    <source>
        <dbReference type="Proteomes" id="UP000499080"/>
    </source>
</evidence>